<organism evidence="1 2">
    <name type="scientific">Sphingomonas hengshuiensis</name>
    <dbReference type="NCBI Taxonomy" id="1609977"/>
    <lineage>
        <taxon>Bacteria</taxon>
        <taxon>Pseudomonadati</taxon>
        <taxon>Pseudomonadota</taxon>
        <taxon>Alphaproteobacteria</taxon>
        <taxon>Sphingomonadales</taxon>
        <taxon>Sphingomonadaceae</taxon>
        <taxon>Sphingomonas</taxon>
    </lineage>
</organism>
<reference evidence="1 2" key="2">
    <citation type="submission" date="2015-02" db="EMBL/GenBank/DDBJ databases">
        <title>The complete genome of Sphingomonas hengshuiensis sp. WHSC-8 isolated from soil of Hengshui Lake.</title>
        <authorList>
            <person name="Wei S."/>
            <person name="Guo J."/>
            <person name="Su C."/>
            <person name="Wu R."/>
            <person name="Zhang Z."/>
            <person name="Liang K."/>
            <person name="Li H."/>
            <person name="Wang T."/>
            <person name="Liu H."/>
            <person name="Zhang C."/>
            <person name="Li Z."/>
            <person name="Wang Q."/>
            <person name="Meng J."/>
        </authorList>
    </citation>
    <scope>NUCLEOTIDE SEQUENCE [LARGE SCALE GENOMIC DNA]</scope>
    <source>
        <strain evidence="1 2">WHSC-8</strain>
    </source>
</reference>
<dbReference type="PROSITE" id="PS51257">
    <property type="entry name" value="PROKAR_LIPOPROTEIN"/>
    <property type="match status" value="1"/>
</dbReference>
<reference evidence="1 2" key="1">
    <citation type="journal article" date="2015" name="Int. J. Syst. Evol. Microbiol.">
        <title>Sphingomonas hengshuiensis sp. nov., isolated from lake wetland.</title>
        <authorList>
            <person name="Wei S."/>
            <person name="Wang T."/>
            <person name="Liu H."/>
            <person name="Zhang C."/>
            <person name="Guo J."/>
            <person name="Wang Q."/>
            <person name="Liang K."/>
            <person name="Zhang Z."/>
        </authorList>
    </citation>
    <scope>NUCLEOTIDE SEQUENCE [LARGE SCALE GENOMIC DNA]</scope>
    <source>
        <strain evidence="1 2">WHSC-8</strain>
    </source>
</reference>
<sequence length="150" mass="15457">MAVRLAALLAPLLLVGCGGGPSSDTVEDPTAQNVAAAAANGISASVAAGTDCSNKPDFVPLYADAQVTSCISGPDGLPNHVSGTIVYTTAATPKAVLGWSRSQIDASGLAHRSLSENKYEAGEERRRSIMVVVDSYQGRTRVTLNWGRGI</sequence>
<name>A0A7U4LGV6_9SPHN</name>
<evidence type="ECO:0000313" key="2">
    <source>
        <dbReference type="Proteomes" id="UP000032300"/>
    </source>
</evidence>
<dbReference type="EMBL" id="CP010836">
    <property type="protein sequence ID" value="AJP73544.1"/>
    <property type="molecule type" value="Genomic_DNA"/>
</dbReference>
<proteinExistence type="predicted"/>
<evidence type="ECO:0000313" key="1">
    <source>
        <dbReference type="EMBL" id="AJP73544.1"/>
    </source>
</evidence>
<accession>A0A7U4LGV6</accession>
<keyword evidence="2" id="KW-1185">Reference proteome</keyword>
<dbReference type="KEGG" id="sphi:TS85_19745"/>
<dbReference type="AlphaFoldDB" id="A0A7U4LGV6"/>
<evidence type="ECO:0008006" key="3">
    <source>
        <dbReference type="Google" id="ProtNLM"/>
    </source>
</evidence>
<protein>
    <recommendedName>
        <fullName evidence="3">Lipoprotein</fullName>
    </recommendedName>
</protein>
<dbReference type="Proteomes" id="UP000032300">
    <property type="component" value="Chromosome"/>
</dbReference>
<gene>
    <name evidence="1" type="ORF">TS85_19745</name>
</gene>